<feature type="transmembrane region" description="Helical" evidence="7">
    <location>
        <begin position="256"/>
        <end position="281"/>
    </location>
</feature>
<dbReference type="CDD" id="cd06261">
    <property type="entry name" value="TM_PBP2"/>
    <property type="match status" value="1"/>
</dbReference>
<feature type="transmembrane region" description="Helical" evidence="7">
    <location>
        <begin position="164"/>
        <end position="182"/>
    </location>
</feature>
<feature type="transmembrane region" description="Helical" evidence="7">
    <location>
        <begin position="12"/>
        <end position="34"/>
    </location>
</feature>
<gene>
    <name evidence="9" type="ORF">FHS16_005233</name>
</gene>
<dbReference type="InterPro" id="IPR000515">
    <property type="entry name" value="MetI-like"/>
</dbReference>
<evidence type="ECO:0000313" key="10">
    <source>
        <dbReference type="Proteomes" id="UP000518605"/>
    </source>
</evidence>
<dbReference type="SUPFAM" id="SSF161098">
    <property type="entry name" value="MetI-like"/>
    <property type="match status" value="1"/>
</dbReference>
<protein>
    <submittedName>
        <fullName evidence="9">Raffinose/stachyose/melibiose transport system permease protein</fullName>
    </submittedName>
</protein>
<dbReference type="EMBL" id="JACHXW010000021">
    <property type="protein sequence ID" value="MBB3155126.1"/>
    <property type="molecule type" value="Genomic_DNA"/>
</dbReference>
<keyword evidence="2 7" id="KW-0813">Transport</keyword>
<comment type="caution">
    <text evidence="9">The sequence shown here is derived from an EMBL/GenBank/DDBJ whole genome shotgun (WGS) entry which is preliminary data.</text>
</comment>
<dbReference type="Pfam" id="PF00528">
    <property type="entry name" value="BPD_transp_1"/>
    <property type="match status" value="1"/>
</dbReference>
<dbReference type="GO" id="GO:0055085">
    <property type="term" value="P:transmembrane transport"/>
    <property type="evidence" value="ECO:0007669"/>
    <property type="project" value="InterPro"/>
</dbReference>
<dbReference type="SUPFAM" id="SSF160964">
    <property type="entry name" value="MalF N-terminal region-like"/>
    <property type="match status" value="1"/>
</dbReference>
<dbReference type="RefSeq" id="WP_183569529.1">
    <property type="nucleotide sequence ID" value="NZ_CBCSLB010000020.1"/>
</dbReference>
<comment type="subcellular location">
    <subcellularLocation>
        <location evidence="1 7">Cell membrane</location>
        <topology evidence="1 7">Multi-pass membrane protein</topology>
    </subcellularLocation>
</comment>
<feature type="domain" description="ABC transmembrane type-1" evidence="8">
    <location>
        <begin position="68"/>
        <end position="280"/>
    </location>
</feature>
<dbReference type="AlphaFoldDB" id="A0A7W5GCR0"/>
<dbReference type="PANTHER" id="PTHR30193">
    <property type="entry name" value="ABC TRANSPORTER PERMEASE PROTEIN"/>
    <property type="match status" value="1"/>
</dbReference>
<evidence type="ECO:0000256" key="1">
    <source>
        <dbReference type="ARBA" id="ARBA00004651"/>
    </source>
</evidence>
<organism evidence="9 10">
    <name type="scientific">Paenibacillus endophyticus</name>
    <dbReference type="NCBI Taxonomy" id="1294268"/>
    <lineage>
        <taxon>Bacteria</taxon>
        <taxon>Bacillati</taxon>
        <taxon>Bacillota</taxon>
        <taxon>Bacilli</taxon>
        <taxon>Bacillales</taxon>
        <taxon>Paenibacillaceae</taxon>
        <taxon>Paenibacillus</taxon>
    </lineage>
</organism>
<name>A0A7W5GCR0_9BACL</name>
<dbReference type="GO" id="GO:0005886">
    <property type="term" value="C:plasma membrane"/>
    <property type="evidence" value="ECO:0007669"/>
    <property type="project" value="UniProtKB-SubCell"/>
</dbReference>
<evidence type="ECO:0000256" key="3">
    <source>
        <dbReference type="ARBA" id="ARBA00022475"/>
    </source>
</evidence>
<accession>A0A7W5GCR0</accession>
<dbReference type="InterPro" id="IPR035906">
    <property type="entry name" value="MetI-like_sf"/>
</dbReference>
<evidence type="ECO:0000256" key="6">
    <source>
        <dbReference type="ARBA" id="ARBA00023136"/>
    </source>
</evidence>
<evidence type="ECO:0000256" key="4">
    <source>
        <dbReference type="ARBA" id="ARBA00022692"/>
    </source>
</evidence>
<keyword evidence="3" id="KW-1003">Cell membrane</keyword>
<evidence type="ECO:0000259" key="8">
    <source>
        <dbReference type="PROSITE" id="PS50928"/>
    </source>
</evidence>
<keyword evidence="5 7" id="KW-1133">Transmembrane helix</keyword>
<evidence type="ECO:0000256" key="5">
    <source>
        <dbReference type="ARBA" id="ARBA00022989"/>
    </source>
</evidence>
<evidence type="ECO:0000313" key="9">
    <source>
        <dbReference type="EMBL" id="MBB3155126.1"/>
    </source>
</evidence>
<dbReference type="Proteomes" id="UP000518605">
    <property type="component" value="Unassembled WGS sequence"/>
</dbReference>
<evidence type="ECO:0000256" key="7">
    <source>
        <dbReference type="RuleBase" id="RU363032"/>
    </source>
</evidence>
<feature type="transmembrane region" description="Helical" evidence="7">
    <location>
        <begin position="105"/>
        <end position="126"/>
    </location>
</feature>
<keyword evidence="4 7" id="KW-0812">Transmembrane</keyword>
<comment type="similarity">
    <text evidence="7">Belongs to the binding-protein-dependent transport system permease family.</text>
</comment>
<reference evidence="9 10" key="1">
    <citation type="submission" date="2020-08" db="EMBL/GenBank/DDBJ databases">
        <title>Genomic Encyclopedia of Type Strains, Phase III (KMG-III): the genomes of soil and plant-associated and newly described type strains.</title>
        <authorList>
            <person name="Whitman W."/>
        </authorList>
    </citation>
    <scope>NUCLEOTIDE SEQUENCE [LARGE SCALE GENOMIC DNA]</scope>
    <source>
        <strain evidence="9 10">CECT 8234</strain>
    </source>
</reference>
<keyword evidence="10" id="KW-1185">Reference proteome</keyword>
<dbReference type="Gene3D" id="1.10.3720.10">
    <property type="entry name" value="MetI-like"/>
    <property type="match status" value="1"/>
</dbReference>
<dbReference type="PANTHER" id="PTHR30193:SF37">
    <property type="entry name" value="INNER MEMBRANE ABC TRANSPORTER PERMEASE PROTEIN YCJO"/>
    <property type="match status" value="1"/>
</dbReference>
<dbReference type="PROSITE" id="PS50928">
    <property type="entry name" value="ABC_TM1"/>
    <property type="match status" value="1"/>
</dbReference>
<sequence length="290" mass="33107">MNIQKKIYPAYFLFGALLLYVFLYVLPSLVGMYYSFTDWSRFDDTVRFIGWDNYKSIFSSDENYLRYIGNTLQLTVVTTILKTVLGLGLALIVGQKLWGKNFHRAVIFLPTVLSFLITGLTFQSILAPSGLLNSFLRTFGLDSWTRNWLYDGNWPFWSIYGIDVWKGMGYIMTIFLAGLMTISKEYYEAADIDGANFWGKLRYITLPLLLPSFAVTTVLNLVYGLRVFDIVYVLTQGGPGDQTEVLYSVIFKLFGYGYYGLGTALSSLMFVIMVVIGYFIIRLLNKEVEA</sequence>
<keyword evidence="6 7" id="KW-0472">Membrane</keyword>
<dbReference type="InterPro" id="IPR051393">
    <property type="entry name" value="ABC_transporter_permease"/>
</dbReference>
<proteinExistence type="inferred from homology"/>
<feature type="transmembrane region" description="Helical" evidence="7">
    <location>
        <begin position="72"/>
        <end position="93"/>
    </location>
</feature>
<feature type="transmembrane region" description="Helical" evidence="7">
    <location>
        <begin position="203"/>
        <end position="223"/>
    </location>
</feature>
<evidence type="ECO:0000256" key="2">
    <source>
        <dbReference type="ARBA" id="ARBA00022448"/>
    </source>
</evidence>